<proteinExistence type="predicted"/>
<keyword evidence="2" id="KW-0547">Nucleotide-binding</keyword>
<dbReference type="EMBL" id="BAABME010003273">
    <property type="protein sequence ID" value="GAA0158151.1"/>
    <property type="molecule type" value="Genomic_DNA"/>
</dbReference>
<dbReference type="PANTHER" id="PTHR10492:SF57">
    <property type="entry name" value="ATP-DEPENDENT DNA HELICASE"/>
    <property type="match status" value="1"/>
</dbReference>
<name>A0AAV3Q5C3_LITER</name>
<dbReference type="Proteomes" id="UP001454036">
    <property type="component" value="Unassembled WGS sequence"/>
</dbReference>
<accession>A0AAV3Q5C3</accession>
<sequence length="191" mass="21703">MMQRVILCPKNDFVDDINSNLIKRISGEERIYISDDRAKNAFDQGDYVDYLNSLEPRGLPQHKLVLKINCPVILLRNINHVEGLCNGTRLICKQLTPNVVGVVIATGQFKGKHVWIPRIPLEPHPADCKYLIPFIRRQFPLLYAYLYVALSRAKTEANIRVLIIKATCNDPGTKYTSNVVYDEVLVKASLP</sequence>
<keyword evidence="2" id="KW-0347">Helicase</keyword>
<dbReference type="InterPro" id="IPR027417">
    <property type="entry name" value="P-loop_NTPase"/>
</dbReference>
<reference evidence="2 3" key="1">
    <citation type="submission" date="2024-01" db="EMBL/GenBank/DDBJ databases">
        <title>The complete chloroplast genome sequence of Lithospermum erythrorhizon: insights into the phylogenetic relationship among Boraginaceae species and the maternal lineages of purple gromwells.</title>
        <authorList>
            <person name="Okada T."/>
            <person name="Watanabe K."/>
        </authorList>
    </citation>
    <scope>NUCLEOTIDE SEQUENCE [LARGE SCALE GENOMIC DNA]</scope>
</reference>
<evidence type="ECO:0000313" key="2">
    <source>
        <dbReference type="EMBL" id="GAA0158151.1"/>
    </source>
</evidence>
<evidence type="ECO:0000259" key="1">
    <source>
        <dbReference type="Pfam" id="PF21530"/>
    </source>
</evidence>
<keyword evidence="2" id="KW-0378">Hydrolase</keyword>
<protein>
    <submittedName>
        <fullName evidence="2">DNA helicase</fullName>
    </submittedName>
</protein>
<dbReference type="Pfam" id="PF21530">
    <property type="entry name" value="Pif1_2B_dom"/>
    <property type="match status" value="1"/>
</dbReference>
<gene>
    <name evidence="2" type="ORF">LIER_15250</name>
</gene>
<dbReference type="PANTHER" id="PTHR10492">
    <property type="match status" value="1"/>
</dbReference>
<dbReference type="AlphaFoldDB" id="A0AAV3Q5C3"/>
<dbReference type="InterPro" id="IPR049163">
    <property type="entry name" value="Pif1-like_2B_dom"/>
</dbReference>
<dbReference type="GO" id="GO:0004386">
    <property type="term" value="F:helicase activity"/>
    <property type="evidence" value="ECO:0007669"/>
    <property type="project" value="UniProtKB-KW"/>
</dbReference>
<keyword evidence="2" id="KW-0067">ATP-binding</keyword>
<dbReference type="SUPFAM" id="SSF52540">
    <property type="entry name" value="P-loop containing nucleoside triphosphate hydrolases"/>
    <property type="match status" value="1"/>
</dbReference>
<organism evidence="2 3">
    <name type="scientific">Lithospermum erythrorhizon</name>
    <name type="common">Purple gromwell</name>
    <name type="synonym">Lithospermum officinale var. erythrorhizon</name>
    <dbReference type="NCBI Taxonomy" id="34254"/>
    <lineage>
        <taxon>Eukaryota</taxon>
        <taxon>Viridiplantae</taxon>
        <taxon>Streptophyta</taxon>
        <taxon>Embryophyta</taxon>
        <taxon>Tracheophyta</taxon>
        <taxon>Spermatophyta</taxon>
        <taxon>Magnoliopsida</taxon>
        <taxon>eudicotyledons</taxon>
        <taxon>Gunneridae</taxon>
        <taxon>Pentapetalae</taxon>
        <taxon>asterids</taxon>
        <taxon>lamiids</taxon>
        <taxon>Boraginales</taxon>
        <taxon>Boraginaceae</taxon>
        <taxon>Boraginoideae</taxon>
        <taxon>Lithospermeae</taxon>
        <taxon>Lithospermum</taxon>
    </lineage>
</organism>
<feature type="domain" description="DNA helicase Pif1-like 2B" evidence="1">
    <location>
        <begin position="49"/>
        <end position="95"/>
    </location>
</feature>
<comment type="caution">
    <text evidence="2">The sequence shown here is derived from an EMBL/GenBank/DDBJ whole genome shotgun (WGS) entry which is preliminary data.</text>
</comment>
<evidence type="ECO:0000313" key="3">
    <source>
        <dbReference type="Proteomes" id="UP001454036"/>
    </source>
</evidence>
<keyword evidence="3" id="KW-1185">Reference proteome</keyword>